<proteinExistence type="predicted"/>
<accession>A0ABW0GKS0</accession>
<reference evidence="3" key="1">
    <citation type="journal article" date="2019" name="Int. J. Syst. Evol. Microbiol.">
        <title>The Global Catalogue of Microorganisms (GCM) 10K type strain sequencing project: providing services to taxonomists for standard genome sequencing and annotation.</title>
        <authorList>
            <consortium name="The Broad Institute Genomics Platform"/>
            <consortium name="The Broad Institute Genome Sequencing Center for Infectious Disease"/>
            <person name="Wu L."/>
            <person name="Ma J."/>
        </authorList>
    </citation>
    <scope>NUCLEOTIDE SEQUENCE [LARGE SCALE GENOMIC DNA]</scope>
    <source>
        <strain evidence="3">CCUG 43114</strain>
    </source>
</reference>
<evidence type="ECO:0000259" key="1">
    <source>
        <dbReference type="Pfam" id="PF03781"/>
    </source>
</evidence>
<dbReference type="InterPro" id="IPR005532">
    <property type="entry name" value="SUMF_dom"/>
</dbReference>
<dbReference type="Proteomes" id="UP001596122">
    <property type="component" value="Unassembled WGS sequence"/>
</dbReference>
<comment type="caution">
    <text evidence="2">The sequence shown here is derived from an EMBL/GenBank/DDBJ whole genome shotgun (WGS) entry which is preliminary data.</text>
</comment>
<dbReference type="Pfam" id="PF03781">
    <property type="entry name" value="FGE-sulfatase"/>
    <property type="match status" value="1"/>
</dbReference>
<dbReference type="PANTHER" id="PTHR23150">
    <property type="entry name" value="SULFATASE MODIFYING FACTOR 1, 2"/>
    <property type="match status" value="1"/>
</dbReference>
<dbReference type="InterPro" id="IPR051043">
    <property type="entry name" value="Sulfatase_Mod_Factor_Kinase"/>
</dbReference>
<dbReference type="PANTHER" id="PTHR23150:SF19">
    <property type="entry name" value="FORMYLGLYCINE-GENERATING ENZYME"/>
    <property type="match status" value="1"/>
</dbReference>
<evidence type="ECO:0000313" key="3">
    <source>
        <dbReference type="Proteomes" id="UP001596122"/>
    </source>
</evidence>
<dbReference type="Gene3D" id="3.90.1580.10">
    <property type="entry name" value="paralog of FGE (formylglycine-generating enzyme)"/>
    <property type="match status" value="1"/>
</dbReference>
<dbReference type="InterPro" id="IPR016187">
    <property type="entry name" value="CTDL_fold"/>
</dbReference>
<gene>
    <name evidence="2" type="ORF">ACFPJ6_06665</name>
</gene>
<dbReference type="RefSeq" id="WP_340268206.1">
    <property type="nucleotide sequence ID" value="NZ_JBBEOG010000002.1"/>
</dbReference>
<dbReference type="InterPro" id="IPR042095">
    <property type="entry name" value="SUMF_sf"/>
</dbReference>
<dbReference type="SUPFAM" id="SSF56436">
    <property type="entry name" value="C-type lectin-like"/>
    <property type="match status" value="1"/>
</dbReference>
<evidence type="ECO:0000313" key="2">
    <source>
        <dbReference type="EMBL" id="MFC5380465.1"/>
    </source>
</evidence>
<sequence length="319" mass="34479">MVDSPALVRVAGGEFLMGSDRHYPEEGPAHPVRVGDLEVSATTVTNRQYQAFVEATGYVTVAERPLDPADYPGAPAENLVPGSLVFTMTPGPVDLRHLSQWWTWTPGACWHRPEGPGSDLTGREEHPVVHVAFEDAAAYASWAGQDLPSEAEWEHAARGGLDGADFVWGDEAVPGGRYLANFWQGGFPWRNDRADGFAGTAPVGSFPPNGYGLFDMAGNVWEWTTDYYAARHPDPAGSACCVPTDPRGPSVTDSLDPAQPQFAVPRRVIKGGSFLCADEYCLRYRPAARRPQMVDTGMSHIGFRTVRRPVPVGDGRGGG</sequence>
<keyword evidence="3" id="KW-1185">Reference proteome</keyword>
<feature type="domain" description="Sulfatase-modifying factor enzyme-like" evidence="1">
    <location>
        <begin position="5"/>
        <end position="307"/>
    </location>
</feature>
<protein>
    <submittedName>
        <fullName evidence="2">Formylglycine-generating enzyme family protein</fullName>
    </submittedName>
</protein>
<organism evidence="2 3">
    <name type="scientific">Aquipuribacter nitratireducens</name>
    <dbReference type="NCBI Taxonomy" id="650104"/>
    <lineage>
        <taxon>Bacteria</taxon>
        <taxon>Bacillati</taxon>
        <taxon>Actinomycetota</taxon>
        <taxon>Actinomycetes</taxon>
        <taxon>Micrococcales</taxon>
        <taxon>Intrasporangiaceae</taxon>
        <taxon>Aquipuribacter</taxon>
    </lineage>
</organism>
<name>A0ABW0GKS0_9MICO</name>
<dbReference type="EMBL" id="JBHSLD010000007">
    <property type="protein sequence ID" value="MFC5380465.1"/>
    <property type="molecule type" value="Genomic_DNA"/>
</dbReference>